<reference evidence="1 2" key="1">
    <citation type="submission" date="2020-08" db="EMBL/GenBank/DDBJ databases">
        <title>Genomic Encyclopedia of Type Strains, Phase IV (KMG-IV): sequencing the most valuable type-strain genomes for metagenomic binning, comparative biology and taxonomic classification.</title>
        <authorList>
            <person name="Goeker M."/>
        </authorList>
    </citation>
    <scope>NUCLEOTIDE SEQUENCE [LARGE SCALE GENOMIC DNA]</scope>
    <source>
        <strain evidence="1 2">DSM 27165</strain>
    </source>
</reference>
<keyword evidence="2" id="KW-1185">Reference proteome</keyword>
<dbReference type="EMBL" id="JACHHY010000011">
    <property type="protein sequence ID" value="MBB5018722.1"/>
    <property type="molecule type" value="Genomic_DNA"/>
</dbReference>
<comment type="caution">
    <text evidence="1">The sequence shown here is derived from an EMBL/GenBank/DDBJ whole genome shotgun (WGS) entry which is preliminary data.</text>
</comment>
<gene>
    <name evidence="1" type="ORF">HNQ59_002015</name>
</gene>
<protein>
    <submittedName>
        <fullName evidence="1">Uncharacterized protein</fullName>
    </submittedName>
</protein>
<proteinExistence type="predicted"/>
<organism evidence="1 2">
    <name type="scientific">Chitinivorax tropicus</name>
    <dbReference type="NCBI Taxonomy" id="714531"/>
    <lineage>
        <taxon>Bacteria</taxon>
        <taxon>Pseudomonadati</taxon>
        <taxon>Pseudomonadota</taxon>
        <taxon>Betaproteobacteria</taxon>
        <taxon>Chitinivorax</taxon>
    </lineage>
</organism>
<accession>A0A840MPQ3</accession>
<evidence type="ECO:0000313" key="2">
    <source>
        <dbReference type="Proteomes" id="UP000575898"/>
    </source>
</evidence>
<sequence>MPRFSIFLMKQAFSDRLREPVAMWQQRVGTWGSGHDFSHFNQLVGKTRTGLGFVGCWGFALHHQQAVEIQCFELSLFFDSRVNRFVQAVTPQPVWGLVDFAVQFVVWFYAGYSCGGRTWPGGAASGGQGSLCNACQSGCFFCGRGQFHPSGCSAVSCTSGPSQGSLSTGR</sequence>
<name>A0A840MPQ3_9PROT</name>
<evidence type="ECO:0000313" key="1">
    <source>
        <dbReference type="EMBL" id="MBB5018722.1"/>
    </source>
</evidence>
<dbReference type="Proteomes" id="UP000575898">
    <property type="component" value="Unassembled WGS sequence"/>
</dbReference>
<dbReference type="AlphaFoldDB" id="A0A840MPQ3"/>